<dbReference type="Proteomes" id="UP001067231">
    <property type="component" value="Unassembled WGS sequence"/>
</dbReference>
<proteinExistence type="predicted"/>
<evidence type="ECO:0000313" key="1">
    <source>
        <dbReference type="EMBL" id="KAJ1605636.1"/>
    </source>
</evidence>
<dbReference type="InterPro" id="IPR036322">
    <property type="entry name" value="WD40_repeat_dom_sf"/>
</dbReference>
<dbReference type="PANTHER" id="PTHR13211:SF0">
    <property type="entry name" value="TELOMERASE CAJAL BODY PROTEIN 1"/>
    <property type="match status" value="1"/>
</dbReference>
<dbReference type="InterPro" id="IPR051150">
    <property type="entry name" value="SWT21/TCAB1_mRNA_Telomere"/>
</dbReference>
<organism evidence="1">
    <name type="scientific">Cryptosporidium canis</name>
    <dbReference type="NCBI Taxonomy" id="195482"/>
    <lineage>
        <taxon>Eukaryota</taxon>
        <taxon>Sar</taxon>
        <taxon>Alveolata</taxon>
        <taxon>Apicomplexa</taxon>
        <taxon>Conoidasida</taxon>
        <taxon>Coccidia</taxon>
        <taxon>Eucoccidiorida</taxon>
        <taxon>Eimeriorina</taxon>
        <taxon>Cryptosporidiidae</taxon>
        <taxon>Cryptosporidium</taxon>
    </lineage>
</organism>
<sequence>MTRTEAPSDETFECIALCDLHDQGTPVGMLLNEAQGRVLVVCNDQLYFFDLAEVSRLGSLFSGEHVPRIPYYSNIQLGICGNKAASNPPAPAGLSLFALNCRNYPIKVHNFDGELKTSVFMRNDFHEIDEIYSVDLLHSDHTSIILGGGKNRIHVYDLHLGESLDCIKLSSRESITSNPKRQKGIISCLSLKTSGIGSFSVFLSGSFSKSIFLHDLNDYSCQIQLFDEKVKLGGVTELYWLDGSQDHQPIDYHVISGHRDCDSIYIWDVRKPNRILLELQRENLGSNQRFNMSLRYNEDGLKLTYGDSKGNLNIQKLKFNYQEGRLQDMKTGQKVQLESHSIPFVEWFPREGLILTLSGERFTDLGDQRCAFKVWRPGKDGH</sequence>
<dbReference type="InterPro" id="IPR015943">
    <property type="entry name" value="WD40/YVTN_repeat-like_dom_sf"/>
</dbReference>
<dbReference type="OrthoDB" id="239865at2759"/>
<name>A0A9D5DEG1_9CRYT</name>
<dbReference type="PANTHER" id="PTHR13211">
    <property type="entry name" value="TELOMERASE CAJAL BODY PROTEIN 1"/>
    <property type="match status" value="1"/>
</dbReference>
<dbReference type="SUPFAM" id="SSF50978">
    <property type="entry name" value="WD40 repeat-like"/>
    <property type="match status" value="1"/>
</dbReference>
<accession>A0A9D5DEG1</accession>
<dbReference type="EMBL" id="JAPCXC010000093">
    <property type="protein sequence ID" value="KAJ1605636.1"/>
    <property type="molecule type" value="Genomic_DNA"/>
</dbReference>
<dbReference type="Gene3D" id="2.130.10.10">
    <property type="entry name" value="YVTN repeat-like/Quinoprotein amine dehydrogenase"/>
    <property type="match status" value="1"/>
</dbReference>
<gene>
    <name evidence="1" type="ORF">OJ253_3087</name>
</gene>
<reference evidence="1" key="1">
    <citation type="submission" date="2022-10" db="EMBL/GenBank/DDBJ databases">
        <title>Adaptive evolution leads to modifications in subtelomeric GC content in a zoonotic Cryptosporidium species.</title>
        <authorList>
            <person name="Li J."/>
            <person name="Feng Y."/>
            <person name="Xiao L."/>
        </authorList>
    </citation>
    <scope>NUCLEOTIDE SEQUENCE</scope>
    <source>
        <strain evidence="1">33844</strain>
    </source>
</reference>
<comment type="caution">
    <text evidence="1">The sequence shown here is derived from an EMBL/GenBank/DDBJ whole genome shotgun (WGS) entry which is preliminary data.</text>
</comment>
<protein>
    <submittedName>
        <fullName evidence="1">Uncharacterized protein</fullName>
    </submittedName>
</protein>
<dbReference type="AlphaFoldDB" id="A0A9D5DEG1"/>